<feature type="compositionally biased region" description="Basic and acidic residues" evidence="1">
    <location>
        <begin position="427"/>
        <end position="452"/>
    </location>
</feature>
<dbReference type="AlphaFoldDB" id="F3L2V0"/>
<dbReference type="Proteomes" id="UP000005615">
    <property type="component" value="Unassembled WGS sequence"/>
</dbReference>
<proteinExistence type="predicted"/>
<name>F3L2V0_9GAMM</name>
<evidence type="ECO:0000313" key="2">
    <source>
        <dbReference type="EMBL" id="EGG29418.1"/>
    </source>
</evidence>
<evidence type="ECO:0000256" key="1">
    <source>
        <dbReference type="SAM" id="MobiDB-lite"/>
    </source>
</evidence>
<reference evidence="2 3" key="1">
    <citation type="journal article" date="2011" name="J. Bacteriol.">
        <title>Genome sequence of strain IMCC3088, a proteorhodopsin-containing marine bacterium belonging to the OM60/NOR5 clade.</title>
        <authorList>
            <person name="Jang Y."/>
            <person name="Oh H.M."/>
            <person name="Kang I."/>
            <person name="Lee K."/>
            <person name="Yang S.J."/>
            <person name="Cho J.C."/>
        </authorList>
    </citation>
    <scope>NUCLEOTIDE SEQUENCE [LARGE SCALE GENOMIC DNA]</scope>
    <source>
        <strain evidence="2 3">IMCC3088</strain>
    </source>
</reference>
<evidence type="ECO:0000313" key="3">
    <source>
        <dbReference type="Proteomes" id="UP000005615"/>
    </source>
</evidence>
<gene>
    <name evidence="2" type="ORF">IMCC3088_1874</name>
</gene>
<sequence length="452" mass="50444">MITLAPITSIASDDADVNSVELRSPSVEHRLTMYRELPVHPEAPKMILPRVIQYGATVLASYPGTGKTTAVTSLALVVAGAYKHANLSIMQPRHIVYLSEHPEQVEQILSALIAEGVVDNAVARERFHLVDTCRVQPLDLPPIARRWADDWTESLTRNGVTVDWPPWVVIDTAAATLHIENENDNAEWSAAISVWKQQCAGLPLLMVAHTSKAHKHGKAEDMTVRGASSIEGDVTQVIVLAKDETGDRYLEIAGPKHRFETDISAIRLASYLATVNTVNEFGEPVLTPTRYVELEPLTQDDRQERRKEQQEAEAIARKLQVAEELSKIIPSLWASKQLPIQTTLIDQCKSARLNFRKSDYATTFTDLSDDTLVHYDKYDLALLKPYLVELGFKSPPKNCAGIYLLRDTNPLAEAWERLQSDIGDDLNVPKEPEPLERREDEVTLSEGHEIGN</sequence>
<dbReference type="SUPFAM" id="SSF52540">
    <property type="entry name" value="P-loop containing nucleoside triphosphate hydrolases"/>
    <property type="match status" value="1"/>
</dbReference>
<dbReference type="EMBL" id="AEIG01000055">
    <property type="protein sequence ID" value="EGG29418.1"/>
    <property type="molecule type" value="Genomic_DNA"/>
</dbReference>
<dbReference type="Gene3D" id="3.40.50.300">
    <property type="entry name" value="P-loop containing nucleotide triphosphate hydrolases"/>
    <property type="match status" value="1"/>
</dbReference>
<feature type="region of interest" description="Disordered" evidence="1">
    <location>
        <begin position="423"/>
        <end position="452"/>
    </location>
</feature>
<dbReference type="Pfam" id="PF13481">
    <property type="entry name" value="AAA_25"/>
    <property type="match status" value="1"/>
</dbReference>
<dbReference type="InterPro" id="IPR027417">
    <property type="entry name" value="P-loop_NTPase"/>
</dbReference>
<accession>F3L2V0</accession>
<keyword evidence="3" id="KW-1185">Reference proteome</keyword>
<organism evidence="2 3">
    <name type="scientific">Aequoribacter fuscus</name>
    <dbReference type="NCBI Taxonomy" id="2518989"/>
    <lineage>
        <taxon>Bacteria</taxon>
        <taxon>Pseudomonadati</taxon>
        <taxon>Pseudomonadota</taxon>
        <taxon>Gammaproteobacteria</taxon>
        <taxon>Cellvibrionales</taxon>
        <taxon>Halieaceae</taxon>
        <taxon>Aequoribacter</taxon>
    </lineage>
</organism>
<protein>
    <submittedName>
        <fullName evidence="2">Uncharacterized protein</fullName>
    </submittedName>
</protein>
<dbReference type="OrthoDB" id="5718238at2"/>
<dbReference type="RefSeq" id="WP_009576108.1">
    <property type="nucleotide sequence ID" value="NZ_AEIG01000055.1"/>
</dbReference>
<comment type="caution">
    <text evidence="2">The sequence shown here is derived from an EMBL/GenBank/DDBJ whole genome shotgun (WGS) entry which is preliminary data.</text>
</comment>
<dbReference type="STRING" id="2518989.IMCC3088_1874"/>